<feature type="disulfide bond" evidence="6">
    <location>
        <begin position="144"/>
        <end position="171"/>
    </location>
</feature>
<dbReference type="EMBL" id="CACRXK020018456">
    <property type="protein sequence ID" value="CAB4032508.1"/>
    <property type="molecule type" value="Genomic_DNA"/>
</dbReference>
<keyword evidence="5" id="KW-0325">Glycoprotein</keyword>
<protein>
    <submittedName>
        <fullName evidence="7">Uncharacterized protein</fullName>
    </submittedName>
</protein>
<evidence type="ECO:0000256" key="3">
    <source>
        <dbReference type="ARBA" id="ARBA00022737"/>
    </source>
</evidence>
<dbReference type="PROSITE" id="PS50923">
    <property type="entry name" value="SUSHI"/>
    <property type="match status" value="3"/>
</dbReference>
<keyword evidence="4 6" id="KW-1015">Disulfide bond</keyword>
<comment type="caution">
    <text evidence="6">Lacks conserved residue(s) required for the propagation of feature annotation.</text>
</comment>
<dbReference type="Gene3D" id="2.10.70.10">
    <property type="entry name" value="Complement Module, domain 1"/>
    <property type="match status" value="3"/>
</dbReference>
<accession>A0A7D9JNW5</accession>
<evidence type="ECO:0000256" key="6">
    <source>
        <dbReference type="PROSITE-ProRule" id="PRU00302"/>
    </source>
</evidence>
<sequence length="285" mass="31754">MYENQFVGNVCPQTNIKKAGIECVDECQPSLGCSDSKKECLCDGNCGYSCVKKGMQCSPLKNLRNGRITGKSRTFNSTMTFECNPKYTLFGPSTRRCRAKGLWDGKKSRCKISCPDPSISNNTNRYRKFTTIGFSERTILRYECMPGYRTTDSLNIKCQSDGQWSASPPVCTGNVCPRTNIKKAGIECVDECQPSLGCSDSKKECLCDGNCGYSCVKKGMQCSPLRKLRNGRITGKARTFNSTMTFECNPKYTLFGPSTRRCRAKGLWDGKKSKCSKLIWSNEGF</sequence>
<dbReference type="SUPFAM" id="SSF57535">
    <property type="entry name" value="Complement control module/SCR domain"/>
    <property type="match status" value="3"/>
</dbReference>
<evidence type="ECO:0000256" key="4">
    <source>
        <dbReference type="ARBA" id="ARBA00023157"/>
    </source>
</evidence>
<evidence type="ECO:0000256" key="2">
    <source>
        <dbReference type="ARBA" id="ARBA00022729"/>
    </source>
</evidence>
<evidence type="ECO:0000313" key="7">
    <source>
        <dbReference type="EMBL" id="CAB4032508.1"/>
    </source>
</evidence>
<dbReference type="InterPro" id="IPR035976">
    <property type="entry name" value="Sushi/SCR/CCP_sf"/>
</dbReference>
<evidence type="ECO:0000313" key="8">
    <source>
        <dbReference type="Proteomes" id="UP001152795"/>
    </source>
</evidence>
<dbReference type="InterPro" id="IPR000436">
    <property type="entry name" value="Sushi_SCR_CCP_dom"/>
</dbReference>
<evidence type="ECO:0000256" key="5">
    <source>
        <dbReference type="ARBA" id="ARBA00023180"/>
    </source>
</evidence>
<name>A0A7D9JNW5_PARCT</name>
<reference evidence="7" key="1">
    <citation type="submission" date="2020-04" db="EMBL/GenBank/DDBJ databases">
        <authorList>
            <person name="Alioto T."/>
            <person name="Alioto T."/>
            <person name="Gomez Garrido J."/>
        </authorList>
    </citation>
    <scope>NUCLEOTIDE SEQUENCE</scope>
    <source>
        <strain evidence="7">A484AB</strain>
    </source>
</reference>
<dbReference type="AlphaFoldDB" id="A0A7D9JNW5"/>
<keyword evidence="8" id="KW-1185">Reference proteome</keyword>
<feature type="disulfide bond" evidence="6">
    <location>
        <begin position="83"/>
        <end position="110"/>
    </location>
</feature>
<proteinExistence type="predicted"/>
<keyword evidence="3" id="KW-0677">Repeat</keyword>
<dbReference type="SMART" id="SM00032">
    <property type="entry name" value="CCP"/>
    <property type="match status" value="3"/>
</dbReference>
<feature type="disulfide bond" evidence="6">
    <location>
        <begin position="248"/>
        <end position="275"/>
    </location>
</feature>
<dbReference type="PANTHER" id="PTHR46393:SF7">
    <property type="entry name" value="COMPLEMENT C2"/>
    <property type="match status" value="1"/>
</dbReference>
<dbReference type="Proteomes" id="UP001152795">
    <property type="component" value="Unassembled WGS sequence"/>
</dbReference>
<organism evidence="7 8">
    <name type="scientific">Paramuricea clavata</name>
    <name type="common">Red gorgonian</name>
    <name type="synonym">Violescent sea-whip</name>
    <dbReference type="NCBI Taxonomy" id="317549"/>
    <lineage>
        <taxon>Eukaryota</taxon>
        <taxon>Metazoa</taxon>
        <taxon>Cnidaria</taxon>
        <taxon>Anthozoa</taxon>
        <taxon>Octocorallia</taxon>
        <taxon>Malacalcyonacea</taxon>
        <taxon>Plexauridae</taxon>
        <taxon>Paramuricea</taxon>
    </lineage>
</organism>
<keyword evidence="1 6" id="KW-0768">Sushi</keyword>
<keyword evidence="2" id="KW-0732">Signal</keyword>
<dbReference type="PANTHER" id="PTHR46393">
    <property type="entry name" value="SUSHI DOMAIN-CONTAINING PROTEIN"/>
    <property type="match status" value="1"/>
</dbReference>
<dbReference type="OrthoDB" id="5989013at2759"/>
<dbReference type="CDD" id="cd00033">
    <property type="entry name" value="CCP"/>
    <property type="match status" value="3"/>
</dbReference>
<gene>
    <name evidence="7" type="ORF">PACLA_8A003810</name>
</gene>
<dbReference type="Pfam" id="PF00084">
    <property type="entry name" value="Sushi"/>
    <property type="match status" value="3"/>
</dbReference>
<comment type="caution">
    <text evidence="7">The sequence shown here is derived from an EMBL/GenBank/DDBJ whole genome shotgun (WGS) entry which is preliminary data.</text>
</comment>
<evidence type="ECO:0000256" key="1">
    <source>
        <dbReference type="ARBA" id="ARBA00022659"/>
    </source>
</evidence>